<dbReference type="SFLD" id="SFLDG01129">
    <property type="entry name" value="C1.5:_HAD__Beta-PGM__Phosphata"/>
    <property type="match status" value="1"/>
</dbReference>
<dbReference type="InterPro" id="IPR041492">
    <property type="entry name" value="HAD_2"/>
</dbReference>
<dbReference type="AlphaFoldDB" id="A0A0F8YNQ9"/>
<dbReference type="PANTHER" id="PTHR43434:SF1">
    <property type="entry name" value="PHOSPHOGLYCOLATE PHOSPHATASE"/>
    <property type="match status" value="1"/>
</dbReference>
<dbReference type="InterPro" id="IPR036412">
    <property type="entry name" value="HAD-like_sf"/>
</dbReference>
<sequence length="223" mass="24943">MDAVIFDLDGTLIDSTDIYFKIIRIVFEQLGLPAISKTAFLYAIKDGGFDWDFVLPNEMKKQKKEITIKAREMIMDIYPDIFQREVKLILGADDLLKELSAGGIRIGMVTSTPMKDMEIKLYPLKASDVVELFEVIITSDDAPRMKPAADPLIECMKRLGITMGKSVYVGDMRVDIRAAKAAGMKTISVLTGFEDYETLKTEHPDMIIDSVADLRGTIHITSP</sequence>
<reference evidence="1" key="1">
    <citation type="journal article" date="2015" name="Nature">
        <title>Complex archaea that bridge the gap between prokaryotes and eukaryotes.</title>
        <authorList>
            <person name="Spang A."/>
            <person name="Saw J.H."/>
            <person name="Jorgensen S.L."/>
            <person name="Zaremba-Niedzwiedzka K."/>
            <person name="Martijn J."/>
            <person name="Lind A.E."/>
            <person name="van Eijk R."/>
            <person name="Schleper C."/>
            <person name="Guy L."/>
            <person name="Ettema T.J."/>
        </authorList>
    </citation>
    <scope>NUCLEOTIDE SEQUENCE</scope>
</reference>
<gene>
    <name evidence="1" type="ORF">LCGC14_2797230</name>
</gene>
<evidence type="ECO:0000313" key="1">
    <source>
        <dbReference type="EMBL" id="KKK83053.1"/>
    </source>
</evidence>
<evidence type="ECO:0008006" key="2">
    <source>
        <dbReference type="Google" id="ProtNLM"/>
    </source>
</evidence>
<dbReference type="InterPro" id="IPR023214">
    <property type="entry name" value="HAD_sf"/>
</dbReference>
<dbReference type="GO" id="GO:0008967">
    <property type="term" value="F:phosphoglycolate phosphatase activity"/>
    <property type="evidence" value="ECO:0007669"/>
    <property type="project" value="TreeGrafter"/>
</dbReference>
<dbReference type="GO" id="GO:0005829">
    <property type="term" value="C:cytosol"/>
    <property type="evidence" value="ECO:0007669"/>
    <property type="project" value="TreeGrafter"/>
</dbReference>
<dbReference type="Pfam" id="PF13419">
    <property type="entry name" value="HAD_2"/>
    <property type="match status" value="1"/>
</dbReference>
<name>A0A0F8YNQ9_9ZZZZ</name>
<dbReference type="InterPro" id="IPR050155">
    <property type="entry name" value="HAD-like_hydrolase_sf"/>
</dbReference>
<dbReference type="PRINTS" id="PR00413">
    <property type="entry name" value="HADHALOGNASE"/>
</dbReference>
<organism evidence="1">
    <name type="scientific">marine sediment metagenome</name>
    <dbReference type="NCBI Taxonomy" id="412755"/>
    <lineage>
        <taxon>unclassified sequences</taxon>
        <taxon>metagenomes</taxon>
        <taxon>ecological metagenomes</taxon>
    </lineage>
</organism>
<protein>
    <recommendedName>
        <fullName evidence="2">Phosphoglycolate phosphatase</fullName>
    </recommendedName>
</protein>
<dbReference type="InterPro" id="IPR023198">
    <property type="entry name" value="PGP-like_dom2"/>
</dbReference>
<accession>A0A0F8YNQ9</accession>
<dbReference type="Gene3D" id="3.40.50.1000">
    <property type="entry name" value="HAD superfamily/HAD-like"/>
    <property type="match status" value="1"/>
</dbReference>
<dbReference type="InterPro" id="IPR006439">
    <property type="entry name" value="HAD-SF_hydro_IA"/>
</dbReference>
<dbReference type="GO" id="GO:0006281">
    <property type="term" value="P:DNA repair"/>
    <property type="evidence" value="ECO:0007669"/>
    <property type="project" value="TreeGrafter"/>
</dbReference>
<dbReference type="SFLD" id="SFLDG01135">
    <property type="entry name" value="C1.5.6:_HAD__Beta-PGM__Phospha"/>
    <property type="match status" value="1"/>
</dbReference>
<dbReference type="EMBL" id="LAZR01052398">
    <property type="protein sequence ID" value="KKK83053.1"/>
    <property type="molecule type" value="Genomic_DNA"/>
</dbReference>
<proteinExistence type="predicted"/>
<dbReference type="SFLD" id="SFLDS00003">
    <property type="entry name" value="Haloacid_Dehalogenase"/>
    <property type="match status" value="1"/>
</dbReference>
<dbReference type="NCBIfam" id="TIGR01549">
    <property type="entry name" value="HAD-SF-IA-v1"/>
    <property type="match status" value="1"/>
</dbReference>
<comment type="caution">
    <text evidence="1">The sequence shown here is derived from an EMBL/GenBank/DDBJ whole genome shotgun (WGS) entry which is preliminary data.</text>
</comment>
<dbReference type="Gene3D" id="1.10.150.240">
    <property type="entry name" value="Putative phosphatase, domain 2"/>
    <property type="match status" value="1"/>
</dbReference>
<dbReference type="SUPFAM" id="SSF56784">
    <property type="entry name" value="HAD-like"/>
    <property type="match status" value="1"/>
</dbReference>
<dbReference type="PANTHER" id="PTHR43434">
    <property type="entry name" value="PHOSPHOGLYCOLATE PHOSPHATASE"/>
    <property type="match status" value="1"/>
</dbReference>